<proteinExistence type="inferred from homology"/>
<accession>A0A6J2U6K1</accession>
<evidence type="ECO:0000256" key="4">
    <source>
        <dbReference type="RuleBase" id="RU004262"/>
    </source>
</evidence>
<dbReference type="PRINTS" id="PR00821">
    <property type="entry name" value="TAGLIPASE"/>
</dbReference>
<evidence type="ECO:0000313" key="8">
    <source>
        <dbReference type="RefSeq" id="XP_030383959.1"/>
    </source>
</evidence>
<comment type="subcellular location">
    <subcellularLocation>
        <location evidence="1">Secreted</location>
    </subcellularLocation>
</comment>
<reference evidence="8" key="1">
    <citation type="submission" date="2025-08" db="UniProtKB">
        <authorList>
            <consortium name="RefSeq"/>
        </authorList>
    </citation>
    <scope>IDENTIFICATION</scope>
    <source>
        <strain evidence="8">11010-0011.00</strain>
        <tissue evidence="8">Whole body</tissue>
    </source>
</reference>
<evidence type="ECO:0000259" key="6">
    <source>
        <dbReference type="Pfam" id="PF00151"/>
    </source>
</evidence>
<evidence type="ECO:0000256" key="2">
    <source>
        <dbReference type="ARBA" id="ARBA00010701"/>
    </source>
</evidence>
<keyword evidence="5" id="KW-0732">Signal</keyword>
<organism evidence="7 8">
    <name type="scientific">Drosophila lebanonensis</name>
    <name type="common">Fruit fly</name>
    <name type="synonym">Scaptodrosophila lebanonensis</name>
    <dbReference type="NCBI Taxonomy" id="7225"/>
    <lineage>
        <taxon>Eukaryota</taxon>
        <taxon>Metazoa</taxon>
        <taxon>Ecdysozoa</taxon>
        <taxon>Arthropoda</taxon>
        <taxon>Hexapoda</taxon>
        <taxon>Insecta</taxon>
        <taxon>Pterygota</taxon>
        <taxon>Neoptera</taxon>
        <taxon>Endopterygota</taxon>
        <taxon>Diptera</taxon>
        <taxon>Brachycera</taxon>
        <taxon>Muscomorpha</taxon>
        <taxon>Ephydroidea</taxon>
        <taxon>Drosophilidae</taxon>
        <taxon>Scaptodrosophila</taxon>
    </lineage>
</organism>
<feature type="signal peptide" evidence="5">
    <location>
        <begin position="1"/>
        <end position="22"/>
    </location>
</feature>
<dbReference type="CDD" id="cd00707">
    <property type="entry name" value="Pancreat_lipase_like"/>
    <property type="match status" value="1"/>
</dbReference>
<name>A0A6J2U6K1_DROLE</name>
<keyword evidence="7" id="KW-1185">Reference proteome</keyword>
<evidence type="ECO:0000256" key="3">
    <source>
        <dbReference type="ARBA" id="ARBA00022525"/>
    </source>
</evidence>
<dbReference type="InterPro" id="IPR013818">
    <property type="entry name" value="Lipase"/>
</dbReference>
<dbReference type="Gene3D" id="3.40.50.1820">
    <property type="entry name" value="alpha/beta hydrolase"/>
    <property type="match status" value="1"/>
</dbReference>
<dbReference type="AlphaFoldDB" id="A0A6J2U6K1"/>
<dbReference type="Proteomes" id="UP000504634">
    <property type="component" value="Unplaced"/>
</dbReference>
<dbReference type="GO" id="GO:0016042">
    <property type="term" value="P:lipid catabolic process"/>
    <property type="evidence" value="ECO:0007669"/>
    <property type="project" value="TreeGrafter"/>
</dbReference>
<dbReference type="InterPro" id="IPR033906">
    <property type="entry name" value="Lipase_N"/>
</dbReference>
<dbReference type="InterPro" id="IPR000734">
    <property type="entry name" value="TAG_lipase"/>
</dbReference>
<evidence type="ECO:0000256" key="5">
    <source>
        <dbReference type="SAM" id="SignalP"/>
    </source>
</evidence>
<dbReference type="PANTHER" id="PTHR11610">
    <property type="entry name" value="LIPASE"/>
    <property type="match status" value="1"/>
</dbReference>
<sequence length="332" mass="37821">MLRLRIELILLTLLSGSLLTKAQVFLPELCVFAEQHCPNSRISFWLYKNNTREQPTLLDPLNPLAQHFEPRLPLKILIHGFIGNRSLTPNLEVRDVLLQSQPVHVVSIDYGSLVRWPCYYPWAVQNAPIVAKCLAQFVDGLLDAGIYTRDHIHLIGFSLGAQVAGMSANYLKRKLKRITGLDPAGPGFMTAWSHEKLDSSDADFVDVIHTDPFFFSLLPPMGHADFYPNLEHFNQLGCSYVSKWRFYNCNHYRAAIYYGESIQSTRGFWSQQCGGWLDFFLHRCSRYSHMSDTQMGYFVSENATGSYFLTTHEEAPFAKGPLIDFEMTVIGV</sequence>
<feature type="domain" description="Lipase" evidence="6">
    <location>
        <begin position="40"/>
        <end position="317"/>
    </location>
</feature>
<dbReference type="OrthoDB" id="8183961at2759"/>
<dbReference type="SUPFAM" id="SSF53474">
    <property type="entry name" value="alpha/beta-Hydrolases"/>
    <property type="match status" value="1"/>
</dbReference>
<evidence type="ECO:0000256" key="1">
    <source>
        <dbReference type="ARBA" id="ARBA00004613"/>
    </source>
</evidence>
<dbReference type="GeneID" id="115631378"/>
<dbReference type="GO" id="GO:0017171">
    <property type="term" value="F:serine hydrolase activity"/>
    <property type="evidence" value="ECO:0007669"/>
    <property type="project" value="TreeGrafter"/>
</dbReference>
<comment type="similarity">
    <text evidence="2 4">Belongs to the AB hydrolase superfamily. Lipase family.</text>
</comment>
<keyword evidence="3" id="KW-0964">Secreted</keyword>
<evidence type="ECO:0000313" key="7">
    <source>
        <dbReference type="Proteomes" id="UP000504634"/>
    </source>
</evidence>
<dbReference type="FunFam" id="3.40.50.1820:FF:000076">
    <property type="entry name" value="phospholipase A1"/>
    <property type="match status" value="1"/>
</dbReference>
<gene>
    <name evidence="8" type="primary">LOC115631378</name>
</gene>
<dbReference type="Pfam" id="PF00151">
    <property type="entry name" value="Lipase"/>
    <property type="match status" value="1"/>
</dbReference>
<feature type="chain" id="PRO_5026940686" evidence="5">
    <location>
        <begin position="23"/>
        <end position="332"/>
    </location>
</feature>
<protein>
    <submittedName>
        <fullName evidence="8">Inactive pancreatic lipase-related protein 1</fullName>
    </submittedName>
</protein>
<dbReference type="GO" id="GO:0016298">
    <property type="term" value="F:lipase activity"/>
    <property type="evidence" value="ECO:0007669"/>
    <property type="project" value="InterPro"/>
</dbReference>
<dbReference type="PANTHER" id="PTHR11610:SF177">
    <property type="entry name" value="IP13478P-RELATED"/>
    <property type="match status" value="1"/>
</dbReference>
<dbReference type="GO" id="GO:0005615">
    <property type="term" value="C:extracellular space"/>
    <property type="evidence" value="ECO:0007669"/>
    <property type="project" value="TreeGrafter"/>
</dbReference>
<dbReference type="RefSeq" id="XP_030383959.1">
    <property type="nucleotide sequence ID" value="XM_030528099.1"/>
</dbReference>
<dbReference type="InterPro" id="IPR029058">
    <property type="entry name" value="AB_hydrolase_fold"/>
</dbReference>